<dbReference type="SUPFAM" id="SSF54001">
    <property type="entry name" value="Cysteine proteinases"/>
    <property type="match status" value="1"/>
</dbReference>
<dbReference type="GeneTree" id="ENSGT00940000165596"/>
<keyword evidence="3" id="KW-1185">Reference proteome</keyword>
<accession>A0A8C4RPQ7</accession>
<organism evidence="2 3">
    <name type="scientific">Erpetoichthys calabaricus</name>
    <name type="common">Rope fish</name>
    <name type="synonym">Calamoichthys calabaricus</name>
    <dbReference type="NCBI Taxonomy" id="27687"/>
    <lineage>
        <taxon>Eukaryota</taxon>
        <taxon>Metazoa</taxon>
        <taxon>Chordata</taxon>
        <taxon>Craniata</taxon>
        <taxon>Vertebrata</taxon>
        <taxon>Euteleostomi</taxon>
        <taxon>Actinopterygii</taxon>
        <taxon>Polypteriformes</taxon>
        <taxon>Polypteridae</taxon>
        <taxon>Erpetoichthys</taxon>
    </lineage>
</organism>
<reference evidence="2" key="1">
    <citation type="submission" date="2021-06" db="EMBL/GenBank/DDBJ databases">
        <authorList>
            <consortium name="Wellcome Sanger Institute Data Sharing"/>
        </authorList>
    </citation>
    <scope>NUCLEOTIDE SEQUENCE [LARGE SCALE GENOMIC DNA]</scope>
</reference>
<sequence>MMVDMLKMNKNNKKCKCFFFLILFTDSFYHIYLQSYNYFKLHTDFMDTLYSGPSSLQINKCFSFLRVLGIQCVEISGHGKGIGYRLGQNYQNTKSNHMWNAVQLGGQWFLLDACWGAGTVDIGTRTFTKRYDEFYFLPDPETFIDSHCPDDCQWQLTDSPISLEDFELSVFKTSEFYRLGISLISPKSLHLLTVSGEAVISLGCSAPLEFTYQILQQSEHNPQDLSSSFGLLTVSRKGMNLKLLPPVGEGSYQNAGNFLIQCTGTTTNLNELFPPSLSPACGPGVKTRKAGISKPSHSGPIISTQQGKCNITFHIPQDVELTAVLAKEQMHNNKQTLNRYVLLTYTDSKITVSVSLPQAGIYRLGLFAKTSSIKDFSHVCDYVLKCSSEQPGTPFPSTFSAWKKGCVLFEPRSGTLEPHSWVRFRIRVPGAQKVCVVGETRTELQLNKSRVWEGEIFTGGASSELKMALIMENSREKIYIFLSIGDVLQNVTPSIFQT</sequence>
<protein>
    <submittedName>
        <fullName evidence="2">Kyphoscoliosis peptidase</fullName>
    </submittedName>
</protein>
<dbReference type="InterPro" id="IPR056564">
    <property type="entry name" value="Ig-like_KY"/>
</dbReference>
<dbReference type="AlphaFoldDB" id="A0A8C4RPQ7"/>
<evidence type="ECO:0000313" key="2">
    <source>
        <dbReference type="Ensembl" id="ENSECRP00000005776.1"/>
    </source>
</evidence>
<feature type="domain" description="KY-like immunoglobulin-like" evidence="1">
    <location>
        <begin position="163"/>
        <end position="252"/>
    </location>
</feature>
<dbReference type="InterPro" id="IPR038765">
    <property type="entry name" value="Papain-like_cys_pep_sf"/>
</dbReference>
<dbReference type="Pfam" id="PF23265">
    <property type="entry name" value="Ig-like_KY"/>
    <property type="match status" value="2"/>
</dbReference>
<name>A0A8C4RPQ7_ERPCA</name>
<evidence type="ECO:0000313" key="3">
    <source>
        <dbReference type="Proteomes" id="UP000694620"/>
    </source>
</evidence>
<proteinExistence type="predicted"/>
<dbReference type="PANTHER" id="PTHR46333:SF4">
    <property type="entry name" value="TRANSGLUTAMINASE-LIKE DOMAIN-CONTAINING PROTEIN"/>
    <property type="match status" value="1"/>
</dbReference>
<reference evidence="2" key="2">
    <citation type="submission" date="2025-08" db="UniProtKB">
        <authorList>
            <consortium name="Ensembl"/>
        </authorList>
    </citation>
    <scope>IDENTIFICATION</scope>
</reference>
<dbReference type="Ensembl" id="ENSECRT00000005874.1">
    <property type="protein sequence ID" value="ENSECRP00000005776.1"/>
    <property type="gene ID" value="ENSECRG00000003857.1"/>
</dbReference>
<dbReference type="Proteomes" id="UP000694620">
    <property type="component" value="Chromosome 5"/>
</dbReference>
<dbReference type="InterPro" id="IPR052557">
    <property type="entry name" value="CAP/Cytokinesis_protein"/>
</dbReference>
<feature type="domain" description="KY-like immunoglobulin-like" evidence="1">
    <location>
        <begin position="291"/>
        <end position="395"/>
    </location>
</feature>
<dbReference type="GO" id="GO:0005737">
    <property type="term" value="C:cytoplasm"/>
    <property type="evidence" value="ECO:0007669"/>
    <property type="project" value="TreeGrafter"/>
</dbReference>
<evidence type="ECO:0000259" key="1">
    <source>
        <dbReference type="Pfam" id="PF23265"/>
    </source>
</evidence>
<reference evidence="2" key="3">
    <citation type="submission" date="2025-09" db="UniProtKB">
        <authorList>
            <consortium name="Ensembl"/>
        </authorList>
    </citation>
    <scope>IDENTIFICATION</scope>
</reference>
<dbReference type="PANTHER" id="PTHR46333">
    <property type="entry name" value="CYTOKINESIS PROTEIN 3"/>
    <property type="match status" value="1"/>
</dbReference>